<comment type="caution">
    <text evidence="2">The sequence shown here is derived from an EMBL/GenBank/DDBJ whole genome shotgun (WGS) entry which is preliminary data.</text>
</comment>
<reference evidence="2 3" key="2">
    <citation type="submission" date="2018-06" db="EMBL/GenBank/DDBJ databases">
        <title>Metagenomic assembly of (sub)arctic Cyanobacteria and their associated microbiome from non-axenic cultures.</title>
        <authorList>
            <person name="Baurain D."/>
        </authorList>
    </citation>
    <scope>NUCLEOTIDE SEQUENCE [LARGE SCALE GENOMIC DNA]</scope>
    <source>
        <strain evidence="2">ULC066bin1</strain>
    </source>
</reference>
<feature type="domain" description="VOC" evidence="1">
    <location>
        <begin position="5"/>
        <end position="117"/>
    </location>
</feature>
<organism evidence="2 3">
    <name type="scientific">Pseudanabaena frigida</name>
    <dbReference type="NCBI Taxonomy" id="945775"/>
    <lineage>
        <taxon>Bacteria</taxon>
        <taxon>Bacillati</taxon>
        <taxon>Cyanobacteriota</taxon>
        <taxon>Cyanophyceae</taxon>
        <taxon>Pseudanabaenales</taxon>
        <taxon>Pseudanabaenaceae</taxon>
        <taxon>Pseudanabaena</taxon>
    </lineage>
</organism>
<sequence>MSKVLLNLIVIRSSNIDESAVFYQQIGLSLIKHQHGNGLEHFTSNLDGIIFEIYPFITGSASASATRIGFQVTSLDVVVGELQKHGASIISPPKNSPWGRRAVVSDPDGHVVELTQID</sequence>
<dbReference type="AlphaFoldDB" id="A0A2W4WJP6"/>
<reference evidence="2 3" key="1">
    <citation type="submission" date="2018-04" db="EMBL/GenBank/DDBJ databases">
        <authorList>
            <person name="Go L.Y."/>
            <person name="Mitchell J.A."/>
        </authorList>
    </citation>
    <scope>NUCLEOTIDE SEQUENCE [LARGE SCALE GENOMIC DNA]</scope>
    <source>
        <strain evidence="2">ULC066bin1</strain>
    </source>
</reference>
<dbReference type="InterPro" id="IPR037523">
    <property type="entry name" value="VOC_core"/>
</dbReference>
<name>A0A2W4WJP6_9CYAN</name>
<evidence type="ECO:0000313" key="2">
    <source>
        <dbReference type="EMBL" id="PZO43427.1"/>
    </source>
</evidence>
<dbReference type="InterPro" id="IPR029068">
    <property type="entry name" value="Glyas_Bleomycin-R_OHBP_Dase"/>
</dbReference>
<gene>
    <name evidence="2" type="ORF">DCF19_05655</name>
</gene>
<evidence type="ECO:0000259" key="1">
    <source>
        <dbReference type="PROSITE" id="PS51819"/>
    </source>
</evidence>
<dbReference type="Gene3D" id="3.10.180.10">
    <property type="entry name" value="2,3-Dihydroxybiphenyl 1,2-Dioxygenase, domain 1"/>
    <property type="match status" value="1"/>
</dbReference>
<protein>
    <submittedName>
        <fullName evidence="2">Bleomycin resistance protein</fullName>
    </submittedName>
</protein>
<dbReference type="InterPro" id="IPR004360">
    <property type="entry name" value="Glyas_Fos-R_dOase_dom"/>
</dbReference>
<evidence type="ECO:0000313" key="3">
    <source>
        <dbReference type="Proteomes" id="UP000249467"/>
    </source>
</evidence>
<dbReference type="Pfam" id="PF00903">
    <property type="entry name" value="Glyoxalase"/>
    <property type="match status" value="1"/>
</dbReference>
<accession>A0A2W4WJP6</accession>
<dbReference type="SUPFAM" id="SSF54593">
    <property type="entry name" value="Glyoxalase/Bleomycin resistance protein/Dihydroxybiphenyl dioxygenase"/>
    <property type="match status" value="1"/>
</dbReference>
<proteinExistence type="predicted"/>
<dbReference type="Proteomes" id="UP000249467">
    <property type="component" value="Unassembled WGS sequence"/>
</dbReference>
<dbReference type="PROSITE" id="PS51819">
    <property type="entry name" value="VOC"/>
    <property type="match status" value="1"/>
</dbReference>
<dbReference type="EMBL" id="QBML01000005">
    <property type="protein sequence ID" value="PZO43427.1"/>
    <property type="molecule type" value="Genomic_DNA"/>
</dbReference>